<name>A0A919N9M0_9ACTN</name>
<dbReference type="EMBL" id="BOMW01000043">
    <property type="protein sequence ID" value="GIF06903.1"/>
    <property type="molecule type" value="Genomic_DNA"/>
</dbReference>
<protein>
    <submittedName>
        <fullName evidence="1">Uncharacterized protein</fullName>
    </submittedName>
</protein>
<evidence type="ECO:0000313" key="2">
    <source>
        <dbReference type="Proteomes" id="UP000629619"/>
    </source>
</evidence>
<proteinExistence type="predicted"/>
<keyword evidence="2" id="KW-1185">Reference proteome</keyword>
<organism evidence="1 2">
    <name type="scientific">Actinoplanes siamensis</name>
    <dbReference type="NCBI Taxonomy" id="1223317"/>
    <lineage>
        <taxon>Bacteria</taxon>
        <taxon>Bacillati</taxon>
        <taxon>Actinomycetota</taxon>
        <taxon>Actinomycetes</taxon>
        <taxon>Micromonosporales</taxon>
        <taxon>Micromonosporaceae</taxon>
        <taxon>Actinoplanes</taxon>
    </lineage>
</organism>
<sequence length="105" mass="11758">MLFQPVHLGVTNTIALLRLLSTSDRDKNAEILALRHQIAVLERRLPCQKSRFTWADGALLAALLHRLPRDVLHPVRLVVRPETVCPAPSLMETLHQARGLRPCSG</sequence>
<reference evidence="1" key="1">
    <citation type="submission" date="2021-01" db="EMBL/GenBank/DDBJ databases">
        <title>Whole genome shotgun sequence of Actinoplanes siamensis NBRC 109076.</title>
        <authorList>
            <person name="Komaki H."/>
            <person name="Tamura T."/>
        </authorList>
    </citation>
    <scope>NUCLEOTIDE SEQUENCE</scope>
    <source>
        <strain evidence="1">NBRC 109076</strain>
    </source>
</reference>
<accession>A0A919N9M0</accession>
<dbReference type="Proteomes" id="UP000629619">
    <property type="component" value="Unassembled WGS sequence"/>
</dbReference>
<gene>
    <name evidence="1" type="ORF">Asi03nite_44410</name>
</gene>
<dbReference type="AlphaFoldDB" id="A0A919N9M0"/>
<comment type="caution">
    <text evidence="1">The sequence shown here is derived from an EMBL/GenBank/DDBJ whole genome shotgun (WGS) entry which is preliminary data.</text>
</comment>
<evidence type="ECO:0000313" key="1">
    <source>
        <dbReference type="EMBL" id="GIF06903.1"/>
    </source>
</evidence>